<dbReference type="AlphaFoldDB" id="A0A974PN40"/>
<name>A0A974PN40_9HYPH</name>
<sequence>MKTFVAVLCIFGCSIASAWATPRDMTVDFSWIGSTLCAPRPISPEFRVGDVPAGTHSLRFALIAPTGRELGGSDVVLPANGTVPKGTVQFRPPCVGGMYTWTVDAIDVDGKTLASARLTRPFY</sequence>
<protein>
    <submittedName>
        <fullName evidence="2">Uncharacterized protein</fullName>
    </submittedName>
</protein>
<keyword evidence="3" id="KW-1185">Reference proteome</keyword>
<organism evidence="2 3">
    <name type="scientific">Xanthobacter dioxanivorans</name>
    <dbReference type="NCBI Taxonomy" id="2528964"/>
    <lineage>
        <taxon>Bacteria</taxon>
        <taxon>Pseudomonadati</taxon>
        <taxon>Pseudomonadota</taxon>
        <taxon>Alphaproteobacteria</taxon>
        <taxon>Hyphomicrobiales</taxon>
        <taxon>Xanthobacteraceae</taxon>
        <taxon>Xanthobacter</taxon>
    </lineage>
</organism>
<dbReference type="KEGG" id="xdi:EZH22_24045"/>
<accession>A0A974PN40</accession>
<evidence type="ECO:0000256" key="1">
    <source>
        <dbReference type="SAM" id="SignalP"/>
    </source>
</evidence>
<evidence type="ECO:0000313" key="2">
    <source>
        <dbReference type="EMBL" id="QRG06035.1"/>
    </source>
</evidence>
<gene>
    <name evidence="2" type="ORF">EZH22_24045</name>
</gene>
<keyword evidence="1" id="KW-0732">Signal</keyword>
<reference evidence="2 3" key="1">
    <citation type="submission" date="2020-10" db="EMBL/GenBank/DDBJ databases">
        <title>Degradation of 1,4-Dioxane by Xanthobacter sp. YN2, via a Novel Group-2 Soluble Di-Iron Monooxygenase.</title>
        <authorList>
            <person name="Ma F."/>
            <person name="Wang Y."/>
            <person name="Yang J."/>
            <person name="Guo H."/>
            <person name="Su D."/>
            <person name="Yu L."/>
        </authorList>
    </citation>
    <scope>NUCLEOTIDE SEQUENCE [LARGE SCALE GENOMIC DNA]</scope>
    <source>
        <strain evidence="2 3">YN2</strain>
    </source>
</reference>
<feature type="signal peptide" evidence="1">
    <location>
        <begin position="1"/>
        <end position="20"/>
    </location>
</feature>
<dbReference type="Proteomes" id="UP000596427">
    <property type="component" value="Chromosome"/>
</dbReference>
<dbReference type="RefSeq" id="WP_203192908.1">
    <property type="nucleotide sequence ID" value="NZ_CP063362.1"/>
</dbReference>
<dbReference type="EMBL" id="CP063362">
    <property type="protein sequence ID" value="QRG06035.1"/>
    <property type="molecule type" value="Genomic_DNA"/>
</dbReference>
<proteinExistence type="predicted"/>
<feature type="chain" id="PRO_5036776788" evidence="1">
    <location>
        <begin position="21"/>
        <end position="123"/>
    </location>
</feature>
<evidence type="ECO:0000313" key="3">
    <source>
        <dbReference type="Proteomes" id="UP000596427"/>
    </source>
</evidence>